<organism evidence="6 7">
    <name type="scientific">Vineibacter terrae</name>
    <dbReference type="NCBI Taxonomy" id="2586908"/>
    <lineage>
        <taxon>Bacteria</taxon>
        <taxon>Pseudomonadati</taxon>
        <taxon>Pseudomonadota</taxon>
        <taxon>Alphaproteobacteria</taxon>
        <taxon>Hyphomicrobiales</taxon>
        <taxon>Vineibacter</taxon>
    </lineage>
</organism>
<accession>A0A5C8PCT1</accession>
<feature type="domain" description="IclR-ED" evidence="5">
    <location>
        <begin position="84"/>
        <end position="269"/>
    </location>
</feature>
<dbReference type="Gene3D" id="1.10.10.10">
    <property type="entry name" value="Winged helix-like DNA-binding domain superfamily/Winged helix DNA-binding domain"/>
    <property type="match status" value="1"/>
</dbReference>
<dbReference type="PANTHER" id="PTHR30136:SF24">
    <property type="entry name" value="HTH-TYPE TRANSCRIPTIONAL REPRESSOR ALLR"/>
    <property type="match status" value="1"/>
</dbReference>
<dbReference type="AlphaFoldDB" id="A0A5C8PCT1"/>
<dbReference type="InterPro" id="IPR005471">
    <property type="entry name" value="Tscrpt_reg_IclR_N"/>
</dbReference>
<dbReference type="GO" id="GO:0003677">
    <property type="term" value="F:DNA binding"/>
    <property type="evidence" value="ECO:0007669"/>
    <property type="project" value="UniProtKB-KW"/>
</dbReference>
<dbReference type="EMBL" id="VDUZ01000051">
    <property type="protein sequence ID" value="TXL70907.1"/>
    <property type="molecule type" value="Genomic_DNA"/>
</dbReference>
<dbReference type="Pfam" id="PF09339">
    <property type="entry name" value="HTH_IclR"/>
    <property type="match status" value="1"/>
</dbReference>
<keyword evidence="2" id="KW-0238">DNA-binding</keyword>
<dbReference type="RefSeq" id="WP_147851132.1">
    <property type="nucleotide sequence ID" value="NZ_VDUZ01000051.1"/>
</dbReference>
<feature type="domain" description="HTH iclR-type" evidence="4">
    <location>
        <begin position="21"/>
        <end position="83"/>
    </location>
</feature>
<dbReference type="PROSITE" id="PS51077">
    <property type="entry name" value="HTH_ICLR"/>
    <property type="match status" value="1"/>
</dbReference>
<dbReference type="InterPro" id="IPR014757">
    <property type="entry name" value="Tscrpt_reg_IclR_C"/>
</dbReference>
<evidence type="ECO:0000259" key="5">
    <source>
        <dbReference type="PROSITE" id="PS51078"/>
    </source>
</evidence>
<dbReference type="GO" id="GO:0003700">
    <property type="term" value="F:DNA-binding transcription factor activity"/>
    <property type="evidence" value="ECO:0007669"/>
    <property type="project" value="TreeGrafter"/>
</dbReference>
<keyword evidence="1" id="KW-0805">Transcription regulation</keyword>
<proteinExistence type="predicted"/>
<dbReference type="PANTHER" id="PTHR30136">
    <property type="entry name" value="HELIX-TURN-HELIX TRANSCRIPTIONAL REGULATOR, ICLR FAMILY"/>
    <property type="match status" value="1"/>
</dbReference>
<comment type="caution">
    <text evidence="6">The sequence shown here is derived from an EMBL/GenBank/DDBJ whole genome shotgun (WGS) entry which is preliminary data.</text>
</comment>
<dbReference type="PROSITE" id="PS51078">
    <property type="entry name" value="ICLR_ED"/>
    <property type="match status" value="1"/>
</dbReference>
<evidence type="ECO:0000256" key="3">
    <source>
        <dbReference type="ARBA" id="ARBA00023163"/>
    </source>
</evidence>
<evidence type="ECO:0000313" key="7">
    <source>
        <dbReference type="Proteomes" id="UP000321638"/>
    </source>
</evidence>
<keyword evidence="3" id="KW-0804">Transcription</keyword>
<dbReference type="FunFam" id="1.10.10.10:FF:000056">
    <property type="entry name" value="IclR family transcriptional regulator"/>
    <property type="match status" value="1"/>
</dbReference>
<sequence length="298" mass="32059">MTSSVEGKTAEAELGSAAGTVQSLQRGLQILDMVVQAQEPLRLADIARALEMDRASAFRLLQTLERNGLVAKDPLRKNYTVGGRLLQWASTIGHDVSLVATARPYLEQLVSRTNESGHFGILSQDRALLLDYIGSSGMIVVQNRVGVFEPLYCTALGKALLAFQPEARRERLLADMRFERYTDATLADRAALEKSLDRVRLDGVAYDNGEYNGVLYCVASPVIGRDGDAIGAIGVSMVKPIAIEAPQHIAKVAMDVRAAARAMTAALGGEDVARTIFGTVSPAGKPPAVSARRQARRP</sequence>
<dbReference type="SUPFAM" id="SSF46785">
    <property type="entry name" value="Winged helix' DNA-binding domain"/>
    <property type="match status" value="1"/>
</dbReference>
<name>A0A5C8PCT1_9HYPH</name>
<dbReference type="Gene3D" id="3.30.450.40">
    <property type="match status" value="1"/>
</dbReference>
<evidence type="ECO:0000259" key="4">
    <source>
        <dbReference type="PROSITE" id="PS51077"/>
    </source>
</evidence>
<evidence type="ECO:0000256" key="2">
    <source>
        <dbReference type="ARBA" id="ARBA00023125"/>
    </source>
</evidence>
<protein>
    <submittedName>
        <fullName evidence="6">IclR family transcriptional regulator</fullName>
    </submittedName>
</protein>
<dbReference type="GO" id="GO:0045892">
    <property type="term" value="P:negative regulation of DNA-templated transcription"/>
    <property type="evidence" value="ECO:0007669"/>
    <property type="project" value="TreeGrafter"/>
</dbReference>
<dbReference type="SMART" id="SM00346">
    <property type="entry name" value="HTH_ICLR"/>
    <property type="match status" value="1"/>
</dbReference>
<dbReference type="Proteomes" id="UP000321638">
    <property type="component" value="Unassembled WGS sequence"/>
</dbReference>
<gene>
    <name evidence="6" type="ORF">FHP25_32280</name>
</gene>
<evidence type="ECO:0000313" key="6">
    <source>
        <dbReference type="EMBL" id="TXL70907.1"/>
    </source>
</evidence>
<evidence type="ECO:0000256" key="1">
    <source>
        <dbReference type="ARBA" id="ARBA00023015"/>
    </source>
</evidence>
<keyword evidence="7" id="KW-1185">Reference proteome</keyword>
<dbReference type="Pfam" id="PF01614">
    <property type="entry name" value="IclR_C"/>
    <property type="match status" value="1"/>
</dbReference>
<dbReference type="InterPro" id="IPR036390">
    <property type="entry name" value="WH_DNA-bd_sf"/>
</dbReference>
<dbReference type="InterPro" id="IPR050707">
    <property type="entry name" value="HTH_MetabolicPath_Reg"/>
</dbReference>
<dbReference type="InterPro" id="IPR036388">
    <property type="entry name" value="WH-like_DNA-bd_sf"/>
</dbReference>
<dbReference type="InterPro" id="IPR029016">
    <property type="entry name" value="GAF-like_dom_sf"/>
</dbReference>
<reference evidence="6 7" key="1">
    <citation type="submission" date="2019-06" db="EMBL/GenBank/DDBJ databases">
        <title>New taxonomy in bacterial strain CC-CFT640, isolated from vineyard.</title>
        <authorList>
            <person name="Lin S.-Y."/>
            <person name="Tsai C.-F."/>
            <person name="Young C.-C."/>
        </authorList>
    </citation>
    <scope>NUCLEOTIDE SEQUENCE [LARGE SCALE GENOMIC DNA]</scope>
    <source>
        <strain evidence="6 7">CC-CFT640</strain>
    </source>
</reference>
<dbReference type="OrthoDB" id="9807558at2"/>
<dbReference type="SUPFAM" id="SSF55781">
    <property type="entry name" value="GAF domain-like"/>
    <property type="match status" value="1"/>
</dbReference>